<dbReference type="PANTHER" id="PTHR21137:SF35">
    <property type="entry name" value="ODORANT RECEPTOR 19A-RELATED"/>
    <property type="match status" value="1"/>
</dbReference>
<comment type="similarity">
    <text evidence="10">Belongs to the insect chemoreceptor superfamily. Heteromeric odorant receptor channel (TC 1.A.69) family.</text>
</comment>
<keyword evidence="3 10" id="KW-0716">Sensory transduction</keyword>
<organism evidence="11">
    <name type="scientific">Bactrocera minax</name>
    <name type="common">Chinese citrus fly</name>
    <dbReference type="NCBI Taxonomy" id="104690"/>
    <lineage>
        <taxon>Eukaryota</taxon>
        <taxon>Metazoa</taxon>
        <taxon>Ecdysozoa</taxon>
        <taxon>Arthropoda</taxon>
        <taxon>Hexapoda</taxon>
        <taxon>Insecta</taxon>
        <taxon>Pterygota</taxon>
        <taxon>Neoptera</taxon>
        <taxon>Endopterygota</taxon>
        <taxon>Diptera</taxon>
        <taxon>Brachycera</taxon>
        <taxon>Muscomorpha</taxon>
        <taxon>Tephritoidea</taxon>
        <taxon>Tephritidae</taxon>
        <taxon>Bactrocera</taxon>
        <taxon>Tetradacus</taxon>
    </lineage>
</organism>
<dbReference type="InterPro" id="IPR004117">
    <property type="entry name" value="7tm6_olfct_rcpt"/>
</dbReference>
<name>A0A3G2LEJ1_9MUSC</name>
<dbReference type="GO" id="GO:0005886">
    <property type="term" value="C:plasma membrane"/>
    <property type="evidence" value="ECO:0007669"/>
    <property type="project" value="UniProtKB-SubCell"/>
</dbReference>
<protein>
    <recommendedName>
        <fullName evidence="10">Odorant receptor</fullName>
    </recommendedName>
</protein>
<evidence type="ECO:0000256" key="3">
    <source>
        <dbReference type="ARBA" id="ARBA00022606"/>
    </source>
</evidence>
<dbReference type="PANTHER" id="PTHR21137">
    <property type="entry name" value="ODORANT RECEPTOR"/>
    <property type="match status" value="1"/>
</dbReference>
<keyword evidence="8 10" id="KW-0675">Receptor</keyword>
<keyword evidence="2" id="KW-1003">Cell membrane</keyword>
<evidence type="ECO:0000256" key="7">
    <source>
        <dbReference type="ARBA" id="ARBA00023136"/>
    </source>
</evidence>
<accession>A0A3G2LEJ1</accession>
<evidence type="ECO:0000256" key="4">
    <source>
        <dbReference type="ARBA" id="ARBA00022692"/>
    </source>
</evidence>
<keyword evidence="6 10" id="KW-1133">Transmembrane helix</keyword>
<dbReference type="GO" id="GO:0005549">
    <property type="term" value="F:odorant binding"/>
    <property type="evidence" value="ECO:0007669"/>
    <property type="project" value="InterPro"/>
</dbReference>
<reference evidence="11" key="1">
    <citation type="submission" date="2018-09" db="EMBL/GenBank/DDBJ databases">
        <title>Identification and expression analysis of chemosensory genes in citrus fruit fly Bactrocera minax.</title>
        <authorList>
            <person name="Lu Y."/>
            <person name="Yu T."/>
            <person name="Cheng J."/>
        </authorList>
    </citation>
    <scope>NUCLEOTIDE SEQUENCE</scope>
    <source>
        <strain evidence="11">Bmi000270</strain>
    </source>
</reference>
<evidence type="ECO:0000256" key="1">
    <source>
        <dbReference type="ARBA" id="ARBA00004651"/>
    </source>
</evidence>
<dbReference type="EMBL" id="MH937248">
    <property type="protein sequence ID" value="AYN70663.1"/>
    <property type="molecule type" value="mRNA"/>
</dbReference>
<evidence type="ECO:0000256" key="8">
    <source>
        <dbReference type="ARBA" id="ARBA00023170"/>
    </source>
</evidence>
<dbReference type="GO" id="GO:0007165">
    <property type="term" value="P:signal transduction"/>
    <property type="evidence" value="ECO:0007669"/>
    <property type="project" value="UniProtKB-KW"/>
</dbReference>
<feature type="transmembrane region" description="Helical" evidence="10">
    <location>
        <begin position="70"/>
        <end position="89"/>
    </location>
</feature>
<gene>
    <name evidence="11" type="primary">OR33ab1-2</name>
</gene>
<evidence type="ECO:0000313" key="11">
    <source>
        <dbReference type="EMBL" id="AYN70663.1"/>
    </source>
</evidence>
<keyword evidence="7 10" id="KW-0472">Membrane</keyword>
<evidence type="ECO:0000256" key="9">
    <source>
        <dbReference type="ARBA" id="ARBA00023224"/>
    </source>
</evidence>
<evidence type="ECO:0000256" key="10">
    <source>
        <dbReference type="RuleBase" id="RU351113"/>
    </source>
</evidence>
<sequence>MAGSNQVLQSVDSVVLYRAFWLCWHAVGISTAYNKYFCGLYNLLINVLVTIFYPIHLFLGLFLNPTPADLFQNLSITITCFICSIKHYLLRRKLPQIHTVQVLLAELDKRVEGADEHAYFQQQLVVGAKNVVKLFSIAYGGANMAAISATLLSKERRLLYPAWLPFRWEASTFNYCAAVIYQIAGVTIQIVQNLANDIYPPMSLCIIAGHVHLLALRVAKVGEDAKKSMKQHNQALIRCIEDHKKLVRIFELTQDTLSQAELAQFISSGLNMCIVLFYLIFYVDNVFAYIYYAVYFVSMAIELLPSCFYGSMLIYEFQQLPSAIFKCSWLGQSREFYQNQRIFVQVSLKKIVPLAGGVIGIQLNSFLGTCKMAYSLYTVCNRMK</sequence>
<keyword evidence="9 10" id="KW-0807">Transducer</keyword>
<evidence type="ECO:0000256" key="5">
    <source>
        <dbReference type="ARBA" id="ARBA00022725"/>
    </source>
</evidence>
<comment type="caution">
    <text evidence="10">Lacks conserved residue(s) required for the propagation of feature annotation.</text>
</comment>
<dbReference type="AlphaFoldDB" id="A0A3G2LEJ1"/>
<keyword evidence="5 10" id="KW-0552">Olfaction</keyword>
<dbReference type="Pfam" id="PF02949">
    <property type="entry name" value="7tm_6"/>
    <property type="match status" value="1"/>
</dbReference>
<proteinExistence type="evidence at transcript level"/>
<dbReference type="GO" id="GO:0004984">
    <property type="term" value="F:olfactory receptor activity"/>
    <property type="evidence" value="ECO:0007669"/>
    <property type="project" value="InterPro"/>
</dbReference>
<feature type="transmembrane region" description="Helical" evidence="10">
    <location>
        <begin position="15"/>
        <end position="33"/>
    </location>
</feature>
<feature type="transmembrane region" description="Helical" evidence="10">
    <location>
        <begin position="40"/>
        <end position="64"/>
    </location>
</feature>
<comment type="subcellular location">
    <subcellularLocation>
        <location evidence="1 10">Cell membrane</location>
        <topology evidence="1 10">Multi-pass membrane protein</topology>
    </subcellularLocation>
</comment>
<evidence type="ECO:0000256" key="2">
    <source>
        <dbReference type="ARBA" id="ARBA00022475"/>
    </source>
</evidence>
<keyword evidence="4 10" id="KW-0812">Transmembrane</keyword>
<evidence type="ECO:0000256" key="6">
    <source>
        <dbReference type="ARBA" id="ARBA00022989"/>
    </source>
</evidence>